<dbReference type="EMBL" id="JBBIAA010000002">
    <property type="protein sequence ID" value="MEJ5944467.1"/>
    <property type="molecule type" value="Genomic_DNA"/>
</dbReference>
<dbReference type="InterPro" id="IPR007214">
    <property type="entry name" value="YbaK/aa-tRNA-synth-assoc-dom"/>
</dbReference>
<dbReference type="CDD" id="cd04332">
    <property type="entry name" value="YbaK_like"/>
    <property type="match status" value="1"/>
</dbReference>
<comment type="caution">
    <text evidence="3">The sequence shown here is derived from an EMBL/GenBank/DDBJ whole genome shotgun (WGS) entry which is preliminary data.</text>
</comment>
<dbReference type="Pfam" id="PF04073">
    <property type="entry name" value="tRNA_edit"/>
    <property type="match status" value="1"/>
</dbReference>
<dbReference type="Gene3D" id="3.90.960.10">
    <property type="entry name" value="YbaK/aminoacyl-tRNA synthetase-associated domain"/>
    <property type="match status" value="1"/>
</dbReference>
<feature type="compositionally biased region" description="Low complexity" evidence="1">
    <location>
        <begin position="84"/>
        <end position="93"/>
    </location>
</feature>
<keyword evidence="4" id="KW-1185">Reference proteome</keyword>
<dbReference type="Proteomes" id="UP001387100">
    <property type="component" value="Unassembled WGS sequence"/>
</dbReference>
<evidence type="ECO:0000259" key="2">
    <source>
        <dbReference type="Pfam" id="PF04073"/>
    </source>
</evidence>
<feature type="domain" description="YbaK/aminoacyl-tRNA synthetase-associated" evidence="2">
    <location>
        <begin position="100"/>
        <end position="195"/>
    </location>
</feature>
<dbReference type="RefSeq" id="WP_339573845.1">
    <property type="nucleotide sequence ID" value="NZ_JBBIAA010000002.1"/>
</dbReference>
<name>A0ABU8RH98_9ACTN</name>
<organism evidence="3 4">
    <name type="scientific">Pseudokineococcus basanitobsidens</name>
    <dbReference type="NCBI Taxonomy" id="1926649"/>
    <lineage>
        <taxon>Bacteria</taxon>
        <taxon>Bacillati</taxon>
        <taxon>Actinomycetota</taxon>
        <taxon>Actinomycetes</taxon>
        <taxon>Kineosporiales</taxon>
        <taxon>Kineosporiaceae</taxon>
        <taxon>Pseudokineococcus</taxon>
    </lineage>
</organism>
<reference evidence="3 4" key="1">
    <citation type="journal article" date="2017" name="Int. J. Syst. Evol. Microbiol.">
        <title>Pseudokineococcus basanitobsidens sp. nov., isolated from volcanic rock.</title>
        <authorList>
            <person name="Lee D.W."/>
            <person name="Park M.Y."/>
            <person name="Kim J.J."/>
            <person name="Kim B.S."/>
        </authorList>
    </citation>
    <scope>NUCLEOTIDE SEQUENCE [LARGE SCALE GENOMIC DNA]</scope>
    <source>
        <strain evidence="3 4">DSM 103726</strain>
    </source>
</reference>
<evidence type="ECO:0000256" key="1">
    <source>
        <dbReference type="SAM" id="MobiDB-lite"/>
    </source>
</evidence>
<dbReference type="InterPro" id="IPR036754">
    <property type="entry name" value="YbaK/aa-tRNA-synt-asso_dom_sf"/>
</dbReference>
<gene>
    <name evidence="3" type="ORF">WDZ17_04065</name>
</gene>
<protein>
    <submittedName>
        <fullName evidence="3">YbaK/EbsC family protein</fullName>
    </submittedName>
</protein>
<proteinExistence type="predicted"/>
<evidence type="ECO:0000313" key="3">
    <source>
        <dbReference type="EMBL" id="MEJ5944467.1"/>
    </source>
</evidence>
<dbReference type="SUPFAM" id="SSF55826">
    <property type="entry name" value="YbaK/ProRS associated domain"/>
    <property type="match status" value="1"/>
</dbReference>
<feature type="region of interest" description="Disordered" evidence="1">
    <location>
        <begin position="69"/>
        <end position="93"/>
    </location>
</feature>
<accession>A0ABU8RH98</accession>
<evidence type="ECO:0000313" key="4">
    <source>
        <dbReference type="Proteomes" id="UP001387100"/>
    </source>
</evidence>
<sequence>MDEVVTGAEVDPRVTRVRHALADAGADADVVVLDHAPRSADDLAAQVGAPAGALVRCHLLLAEEVDVGGRAQEGPDGEQEGPDGETTTPAAPSAGAPVRVLLVVAPVGRRLLLSQVAEAATGLGVGSVRRPPPREVRALTGSSPEDLPPLGLPGDRLVVEAVLVDTALREHEVLWVPAGRPGTLLAVGHDELLRLTLGHPVELASAGPPT</sequence>